<proteinExistence type="predicted"/>
<accession>A0ABP0GYP3</accession>
<name>A0ABP0GYP3_CLALP</name>
<comment type="caution">
    <text evidence="1">The sequence shown here is derived from an EMBL/GenBank/DDBJ whole genome shotgun (WGS) entry which is preliminary data.</text>
</comment>
<sequence length="151" mass="17254">MNYNKFCSDVKEHGGILVEYVYMGTKHRMLGEKSSFTREGFSSFTTTEVSTIVNSKGSDFQFRGEKFTVLENMDGTYDLDDIFTYDSATTSIVYGSYCSHTIIAYSSLAKAQRFMSSHQCRKAVEYGLERFANFTNKPGKKSPDIFKLRRK</sequence>
<gene>
    <name evidence="1" type="ORF">CVLEPA_LOCUS28666</name>
</gene>
<evidence type="ECO:0000313" key="2">
    <source>
        <dbReference type="Proteomes" id="UP001642483"/>
    </source>
</evidence>
<evidence type="ECO:0000313" key="1">
    <source>
        <dbReference type="EMBL" id="CAK8695385.1"/>
    </source>
</evidence>
<dbReference type="EMBL" id="CAWYQH010000152">
    <property type="protein sequence ID" value="CAK8695385.1"/>
    <property type="molecule type" value="Genomic_DNA"/>
</dbReference>
<keyword evidence="2" id="KW-1185">Reference proteome</keyword>
<organism evidence="1 2">
    <name type="scientific">Clavelina lepadiformis</name>
    <name type="common">Light-bulb sea squirt</name>
    <name type="synonym">Ascidia lepadiformis</name>
    <dbReference type="NCBI Taxonomy" id="159417"/>
    <lineage>
        <taxon>Eukaryota</taxon>
        <taxon>Metazoa</taxon>
        <taxon>Chordata</taxon>
        <taxon>Tunicata</taxon>
        <taxon>Ascidiacea</taxon>
        <taxon>Aplousobranchia</taxon>
        <taxon>Clavelinidae</taxon>
        <taxon>Clavelina</taxon>
    </lineage>
</organism>
<reference evidence="1 2" key="1">
    <citation type="submission" date="2024-02" db="EMBL/GenBank/DDBJ databases">
        <authorList>
            <person name="Daric V."/>
            <person name="Darras S."/>
        </authorList>
    </citation>
    <scope>NUCLEOTIDE SEQUENCE [LARGE SCALE GENOMIC DNA]</scope>
</reference>
<protein>
    <submittedName>
        <fullName evidence="1">Uncharacterized protein</fullName>
    </submittedName>
</protein>
<dbReference type="Proteomes" id="UP001642483">
    <property type="component" value="Unassembled WGS sequence"/>
</dbReference>